<dbReference type="RefSeq" id="WP_208556787.1">
    <property type="nucleotide sequence ID" value="NZ_JAGFPW010000026.1"/>
</dbReference>
<organism evidence="2 3">
    <name type="scientific">Bacillus subtilis</name>
    <dbReference type="NCBI Taxonomy" id="1423"/>
    <lineage>
        <taxon>Bacteria</taxon>
        <taxon>Bacillati</taxon>
        <taxon>Bacillota</taxon>
        <taxon>Bacilli</taxon>
        <taxon>Bacillales</taxon>
        <taxon>Bacillaceae</taxon>
        <taxon>Bacillus</taxon>
    </lineage>
</organism>
<dbReference type="Pfam" id="PF08708">
    <property type="entry name" value="PriCT_1"/>
    <property type="match status" value="1"/>
</dbReference>
<reference evidence="2" key="1">
    <citation type="submission" date="2021-03" db="EMBL/GenBank/DDBJ databases">
        <title>Isolation of Bacillus subtilis from fermented food sample.</title>
        <authorList>
            <person name="Lakshmanan V."/>
            <person name="Athira K."/>
            <person name="Rajagopal K."/>
        </authorList>
    </citation>
    <scope>NUCLEOTIDE SEQUENCE</scope>
    <source>
        <strain evidence="2">S1</strain>
    </source>
</reference>
<accession>A0A8I2B960</accession>
<dbReference type="EMBL" id="JAGFPW010000026">
    <property type="protein sequence ID" value="MBO3796499.1"/>
    <property type="molecule type" value="Genomic_DNA"/>
</dbReference>
<dbReference type="SMART" id="SM00942">
    <property type="entry name" value="PriCT_1"/>
    <property type="match status" value="1"/>
</dbReference>
<dbReference type="Proteomes" id="UP000665181">
    <property type="component" value="Unassembled WGS sequence"/>
</dbReference>
<feature type="domain" description="Primase C-terminal 1" evidence="1">
    <location>
        <begin position="267"/>
        <end position="330"/>
    </location>
</feature>
<dbReference type="AlphaFoldDB" id="A0A8I2B960"/>
<evidence type="ECO:0000313" key="2">
    <source>
        <dbReference type="EMBL" id="MBO3796499.1"/>
    </source>
</evidence>
<gene>
    <name evidence="2" type="ORF">J5227_19820</name>
</gene>
<name>A0A8I2B960_BACIU</name>
<comment type="caution">
    <text evidence="2">The sequence shown here is derived from an EMBL/GenBank/DDBJ whole genome shotgun (WGS) entry which is preliminary data.</text>
</comment>
<protein>
    <submittedName>
        <fullName evidence="2">Primase C-terminal domain-containing protein</fullName>
    </submittedName>
</protein>
<sequence>MKIYNPMDVIRALTGNDLTEYKVNQSKASLPTLAANKSKNKGRKFGRIFVTRSKEQLLNKQSFIITSYETLSEQYNHLSHFTPNTYTYGTYRDPYKKHAIGFNNENLKQVSTFGFDFDTKNLDLYTLFLAAVEKGLPAPTAILETPRGYNVFYTVKTPFFITQKTDRKALKVAESIAKNLKSALSEVLKPGILDKSCTPFGFFRIPKENNIVYFEEENAIETSELIAWSIKYSKENNKPRMRLIVSNQDTQPLHTHSNWYRDLLTSTHITSGLHGRSRNNALFTLALANYADNIPFEQAFDELDQFNSNLEQPLSYREFKSTIKSAYAGKKLGPSRDYVENLSAEWLDNTVSYTSFNGWYKHAKKREERVRSHYDEWEEDLISFLEARTGPQEPFFNESLKNIARLLQMPVSSLKEVLKRSKRVVKQVKGKGRASKTFLAIKTNLFKHLLFLRKEKTNQANEFFYALKSHKVLNQKEEVIAAQLVDVYSKTKIRNYKRYAVGGRDGPILI</sequence>
<evidence type="ECO:0000259" key="1">
    <source>
        <dbReference type="SMART" id="SM00942"/>
    </source>
</evidence>
<dbReference type="InterPro" id="IPR014820">
    <property type="entry name" value="PriCT_1"/>
</dbReference>
<evidence type="ECO:0000313" key="3">
    <source>
        <dbReference type="Proteomes" id="UP000665181"/>
    </source>
</evidence>
<proteinExistence type="predicted"/>